<evidence type="ECO:0000313" key="2">
    <source>
        <dbReference type="EMBL" id="SDD59235.1"/>
    </source>
</evidence>
<dbReference type="STRING" id="938405.SAMN02927895_01127"/>
<accession>A0A1G6W2G3</accession>
<dbReference type="AlphaFoldDB" id="A0A1G6W2G3"/>
<dbReference type="EMBL" id="FMZX01000010">
    <property type="protein sequence ID" value="SDD59235.1"/>
    <property type="molecule type" value="Genomic_DNA"/>
</dbReference>
<reference evidence="2 3" key="1">
    <citation type="submission" date="2016-10" db="EMBL/GenBank/DDBJ databases">
        <authorList>
            <person name="de Groot N.N."/>
        </authorList>
    </citation>
    <scope>NUCLEOTIDE SEQUENCE [LARGE SCALE GENOMIC DNA]</scope>
    <source>
        <strain evidence="2 3">CPCC 100156</strain>
    </source>
</reference>
<evidence type="ECO:0000313" key="3">
    <source>
        <dbReference type="Proteomes" id="UP000198925"/>
    </source>
</evidence>
<dbReference type="Proteomes" id="UP000198925">
    <property type="component" value="Unassembled WGS sequence"/>
</dbReference>
<evidence type="ECO:0000256" key="1">
    <source>
        <dbReference type="SAM" id="MobiDB-lite"/>
    </source>
</evidence>
<organism evidence="2 3">
    <name type="scientific">Belnapia rosea</name>
    <dbReference type="NCBI Taxonomy" id="938405"/>
    <lineage>
        <taxon>Bacteria</taxon>
        <taxon>Pseudomonadati</taxon>
        <taxon>Pseudomonadota</taxon>
        <taxon>Alphaproteobacteria</taxon>
        <taxon>Acetobacterales</taxon>
        <taxon>Roseomonadaceae</taxon>
        <taxon>Belnapia</taxon>
    </lineage>
</organism>
<proteinExistence type="predicted"/>
<gene>
    <name evidence="2" type="ORF">SAMN04487779_101015</name>
</gene>
<evidence type="ECO:0008006" key="4">
    <source>
        <dbReference type="Google" id="ProtNLM"/>
    </source>
</evidence>
<protein>
    <recommendedName>
        <fullName evidence="4">Anti-sigma factor NepR domain-containing protein</fullName>
    </recommendedName>
</protein>
<sequence>MTRSGAAILERPVASPSLAAGMMGKTEKKRANTPAKPGIEQEGEEVDQAFDVWLRRGLHQLYDTVAREPIPEDLLRLIEEDRASEKK</sequence>
<keyword evidence="3" id="KW-1185">Reference proteome</keyword>
<name>A0A1G6W2G3_9PROT</name>
<feature type="region of interest" description="Disordered" evidence="1">
    <location>
        <begin position="21"/>
        <end position="43"/>
    </location>
</feature>